<name>A0ABU1FCM2_9RHOB</name>
<proteinExistence type="inferred from homology"/>
<evidence type="ECO:0000256" key="1">
    <source>
        <dbReference type="ARBA" id="ARBA00006484"/>
    </source>
</evidence>
<organism evidence="2 3">
    <name type="scientific">Ruixingdingia sedimenti</name>
    <dbReference type="NCBI Taxonomy" id="3073604"/>
    <lineage>
        <taxon>Bacteria</taxon>
        <taxon>Pseudomonadati</taxon>
        <taxon>Pseudomonadota</taxon>
        <taxon>Alphaproteobacteria</taxon>
        <taxon>Rhodobacterales</taxon>
        <taxon>Paracoccaceae</taxon>
        <taxon>Ruixingdingia</taxon>
    </lineage>
</organism>
<dbReference type="PANTHER" id="PTHR42760">
    <property type="entry name" value="SHORT-CHAIN DEHYDROGENASES/REDUCTASES FAMILY MEMBER"/>
    <property type="match status" value="1"/>
</dbReference>
<dbReference type="Proteomes" id="UP001247754">
    <property type="component" value="Unassembled WGS sequence"/>
</dbReference>
<dbReference type="PRINTS" id="PR00081">
    <property type="entry name" value="GDHRDH"/>
</dbReference>
<dbReference type="Gene3D" id="3.40.50.720">
    <property type="entry name" value="NAD(P)-binding Rossmann-like Domain"/>
    <property type="match status" value="1"/>
</dbReference>
<evidence type="ECO:0000313" key="2">
    <source>
        <dbReference type="EMBL" id="MDR5654596.1"/>
    </source>
</evidence>
<dbReference type="EMBL" id="JAVKPH010000029">
    <property type="protein sequence ID" value="MDR5654596.1"/>
    <property type="molecule type" value="Genomic_DNA"/>
</dbReference>
<evidence type="ECO:0000313" key="3">
    <source>
        <dbReference type="Proteomes" id="UP001247754"/>
    </source>
</evidence>
<keyword evidence="3" id="KW-1185">Reference proteome</keyword>
<dbReference type="RefSeq" id="WP_310458752.1">
    <property type="nucleotide sequence ID" value="NZ_JAVKPH010000029.1"/>
</dbReference>
<sequence length="252" mass="25078">MAGLFDLSGRAVVVTGAGSGIGQGIAQGLAAMGAQVFGLDRNAAGLAETAAAAGAGFTPLTADVADEAAVEAALDRALAAAGRLDAVFANAGIAGHPMGIDTLSLDEWRRVHAVNLDGTFLTARGAARRMKRQGAGKIILTASTWGIRGTRVAPFTAYASSKGAVVNLTRQLALELAGSGVTVNAIAPGGFATNMANGVLDDAAADALLARMPMGRFVTPEAMVGPAAFLASAASDWVTGAVLPVDGGYLAE</sequence>
<comment type="caution">
    <text evidence="2">The sequence shown here is derived from an EMBL/GenBank/DDBJ whole genome shotgun (WGS) entry which is preliminary data.</text>
</comment>
<protein>
    <submittedName>
        <fullName evidence="2">SDR family oxidoreductase</fullName>
    </submittedName>
</protein>
<dbReference type="PANTHER" id="PTHR42760:SF129">
    <property type="entry name" value="OXIDOREDUCTASE"/>
    <property type="match status" value="1"/>
</dbReference>
<dbReference type="PRINTS" id="PR00080">
    <property type="entry name" value="SDRFAMILY"/>
</dbReference>
<dbReference type="InterPro" id="IPR002347">
    <property type="entry name" value="SDR_fam"/>
</dbReference>
<dbReference type="Pfam" id="PF13561">
    <property type="entry name" value="adh_short_C2"/>
    <property type="match status" value="1"/>
</dbReference>
<dbReference type="InterPro" id="IPR036291">
    <property type="entry name" value="NAD(P)-bd_dom_sf"/>
</dbReference>
<gene>
    <name evidence="2" type="ORF">RGD00_18455</name>
</gene>
<accession>A0ABU1FCM2</accession>
<comment type="similarity">
    <text evidence="1">Belongs to the short-chain dehydrogenases/reductases (SDR) family.</text>
</comment>
<reference evidence="2 3" key="1">
    <citation type="submission" date="2023-09" db="EMBL/GenBank/DDBJ databases">
        <title>Xinfangfangia sedmenti sp. nov., isolated the sedment.</title>
        <authorList>
            <person name="Xu L."/>
        </authorList>
    </citation>
    <scope>NUCLEOTIDE SEQUENCE [LARGE SCALE GENOMIC DNA]</scope>
    <source>
        <strain evidence="2 3">LG-4</strain>
    </source>
</reference>
<dbReference type="SUPFAM" id="SSF51735">
    <property type="entry name" value="NAD(P)-binding Rossmann-fold domains"/>
    <property type="match status" value="1"/>
</dbReference>